<organism evidence="3 4">
    <name type="scientific">Dyadobacter frigoris</name>
    <dbReference type="NCBI Taxonomy" id="2576211"/>
    <lineage>
        <taxon>Bacteria</taxon>
        <taxon>Pseudomonadati</taxon>
        <taxon>Bacteroidota</taxon>
        <taxon>Cytophagia</taxon>
        <taxon>Cytophagales</taxon>
        <taxon>Spirosomataceae</taxon>
        <taxon>Dyadobacter</taxon>
    </lineage>
</organism>
<reference evidence="3 4" key="1">
    <citation type="submission" date="2019-05" db="EMBL/GenBank/DDBJ databases">
        <title>Dyadobacter AR-3-8 sp. nov., isolated from arctic soil.</title>
        <authorList>
            <person name="Chaudhary D.K."/>
        </authorList>
    </citation>
    <scope>NUCLEOTIDE SEQUENCE [LARGE SCALE GENOMIC DNA]</scope>
    <source>
        <strain evidence="3 4">AR-3-8</strain>
    </source>
</reference>
<evidence type="ECO:0000313" key="4">
    <source>
        <dbReference type="Proteomes" id="UP000304900"/>
    </source>
</evidence>
<feature type="region of interest" description="Disordered" evidence="1">
    <location>
        <begin position="25"/>
        <end position="56"/>
    </location>
</feature>
<name>A0A4U6DBJ9_9BACT</name>
<dbReference type="RefSeq" id="WP_137338434.1">
    <property type="nucleotide sequence ID" value="NZ_SZVO01000001.1"/>
</dbReference>
<evidence type="ECO:0000313" key="3">
    <source>
        <dbReference type="EMBL" id="TKT94145.1"/>
    </source>
</evidence>
<gene>
    <name evidence="3" type="ORF">FDK13_02735</name>
</gene>
<keyword evidence="2" id="KW-0732">Signal</keyword>
<protein>
    <recommendedName>
        <fullName evidence="5">PBCV-specific basic adaptor domain-containing protein</fullName>
    </recommendedName>
</protein>
<dbReference type="OrthoDB" id="965391at2"/>
<accession>A0A4U6DBJ9</accession>
<evidence type="ECO:0000256" key="1">
    <source>
        <dbReference type="SAM" id="MobiDB-lite"/>
    </source>
</evidence>
<keyword evidence="4" id="KW-1185">Reference proteome</keyword>
<feature type="signal peptide" evidence="2">
    <location>
        <begin position="1"/>
        <end position="22"/>
    </location>
</feature>
<evidence type="ECO:0000256" key="2">
    <source>
        <dbReference type="SAM" id="SignalP"/>
    </source>
</evidence>
<evidence type="ECO:0008006" key="5">
    <source>
        <dbReference type="Google" id="ProtNLM"/>
    </source>
</evidence>
<comment type="caution">
    <text evidence="3">The sequence shown here is derived from an EMBL/GenBank/DDBJ whole genome shotgun (WGS) entry which is preliminary data.</text>
</comment>
<sequence>MKKVIYSAILIAIAYTSSFSQSFYPQPTHRSSNSISSGSVNPNTNYNSGYQKSNGTYVQPHIKTQQNQTNLDNYSTQGNVNPYTLDNGTKAKDYSIDAYNYGSGKTIQTGERGGQYYINNNGNKVYVPKR</sequence>
<proteinExistence type="predicted"/>
<dbReference type="Proteomes" id="UP000304900">
    <property type="component" value="Unassembled WGS sequence"/>
</dbReference>
<feature type="chain" id="PRO_5020349923" description="PBCV-specific basic adaptor domain-containing protein" evidence="2">
    <location>
        <begin position="23"/>
        <end position="130"/>
    </location>
</feature>
<dbReference type="AlphaFoldDB" id="A0A4U6DBJ9"/>
<feature type="compositionally biased region" description="Polar residues" evidence="1">
    <location>
        <begin position="40"/>
        <end position="56"/>
    </location>
</feature>
<dbReference type="EMBL" id="SZVO01000001">
    <property type="protein sequence ID" value="TKT94145.1"/>
    <property type="molecule type" value="Genomic_DNA"/>
</dbReference>